<sequence>MIHLYGPDLDNNKHFFLFQSKSPEKPLIWKKDTLPPPERNYTLSLELLRHAEAQKTTHDPFAILYRFLGLHYSYGYATPINLPSAMEYYKKSFSLGYQLALKDIMRLITEEKEYDTMSIESLKYAKEFNQQYPSAFIYNAKIYESRDQHNFAEKCYQLQIAVNSKDIYGQHAKHLLKTNTPKEQINELREIIQDLRSEVDKLKCLIPPYSIVI</sequence>
<protein>
    <recommendedName>
        <fullName evidence="2">Sel1 repeat family protein</fullName>
    </recommendedName>
</protein>
<dbReference type="Gene3D" id="1.25.40.10">
    <property type="entry name" value="Tetratricopeptide repeat domain"/>
    <property type="match status" value="1"/>
</dbReference>
<organism evidence="1">
    <name type="scientific">Harvfovirus sp</name>
    <dbReference type="NCBI Taxonomy" id="2487768"/>
    <lineage>
        <taxon>Viruses</taxon>
        <taxon>Varidnaviria</taxon>
        <taxon>Bamfordvirae</taxon>
        <taxon>Nucleocytoviricota</taxon>
        <taxon>Megaviricetes</taxon>
        <taxon>Imitervirales</taxon>
        <taxon>Mimiviridae</taxon>
        <taxon>Klosneuvirinae</taxon>
    </lineage>
</organism>
<name>A0A3G5A0Q5_9VIRU</name>
<dbReference type="SUPFAM" id="SSF81901">
    <property type="entry name" value="HCP-like"/>
    <property type="match status" value="1"/>
</dbReference>
<accession>A0A3G5A0Q5</accession>
<evidence type="ECO:0000313" key="1">
    <source>
        <dbReference type="EMBL" id="AYV80752.1"/>
    </source>
</evidence>
<proteinExistence type="predicted"/>
<reference evidence="1" key="1">
    <citation type="submission" date="2018-10" db="EMBL/GenBank/DDBJ databases">
        <title>Hidden diversity of soil giant viruses.</title>
        <authorList>
            <person name="Schulz F."/>
            <person name="Alteio L."/>
            <person name="Goudeau D."/>
            <person name="Ryan E.M."/>
            <person name="Malmstrom R.R."/>
            <person name="Blanchard J."/>
            <person name="Woyke T."/>
        </authorList>
    </citation>
    <scope>NUCLEOTIDE SEQUENCE</scope>
    <source>
        <strain evidence="1">HAV1</strain>
    </source>
</reference>
<gene>
    <name evidence="1" type="ORF">Harvfovirus6_2</name>
</gene>
<dbReference type="EMBL" id="MK072248">
    <property type="protein sequence ID" value="AYV80752.1"/>
    <property type="molecule type" value="Genomic_DNA"/>
</dbReference>
<dbReference type="InterPro" id="IPR011990">
    <property type="entry name" value="TPR-like_helical_dom_sf"/>
</dbReference>
<evidence type="ECO:0008006" key="2">
    <source>
        <dbReference type="Google" id="ProtNLM"/>
    </source>
</evidence>